<name>A0A1I4II92_9FIRM</name>
<dbReference type="OrthoDB" id="495776at2"/>
<gene>
    <name evidence="2" type="ORF">SAMN04490355_100836</name>
</gene>
<dbReference type="EMBL" id="FOTS01000008">
    <property type="protein sequence ID" value="SFL53496.1"/>
    <property type="molecule type" value="Genomic_DNA"/>
</dbReference>
<dbReference type="STRING" id="1123291.SAMN04490355_100836"/>
<dbReference type="SUPFAM" id="SSF53807">
    <property type="entry name" value="Helical backbone' metal receptor"/>
    <property type="match status" value="1"/>
</dbReference>
<evidence type="ECO:0000259" key="1">
    <source>
        <dbReference type="Pfam" id="PF00148"/>
    </source>
</evidence>
<dbReference type="InterPro" id="IPR000510">
    <property type="entry name" value="Nase/OxRdtase_comp1"/>
</dbReference>
<accession>A0A1I4II92</accession>
<dbReference type="Pfam" id="PF00148">
    <property type="entry name" value="Oxidored_nitro"/>
    <property type="match status" value="1"/>
</dbReference>
<keyword evidence="3" id="KW-1185">Reference proteome</keyword>
<protein>
    <submittedName>
        <fullName evidence="2">Nitrogenase molybdenum-iron protein, alpha and beta chains</fullName>
    </submittedName>
</protein>
<organism evidence="2 3">
    <name type="scientific">Pelosinus propionicus DSM 13327</name>
    <dbReference type="NCBI Taxonomy" id="1123291"/>
    <lineage>
        <taxon>Bacteria</taxon>
        <taxon>Bacillati</taxon>
        <taxon>Bacillota</taxon>
        <taxon>Negativicutes</taxon>
        <taxon>Selenomonadales</taxon>
        <taxon>Sporomusaceae</taxon>
        <taxon>Pelosinus</taxon>
    </lineage>
</organism>
<dbReference type="Proteomes" id="UP000199520">
    <property type="component" value="Unassembled WGS sequence"/>
</dbReference>
<dbReference type="PANTHER" id="PTHR42846">
    <property type="entry name" value="NI-SIROHYDROCHLORIN A,C-DIAMIDE REDUCTIVE CYCLASE COMPLEX, COMPONENT CFBD"/>
    <property type="match status" value="1"/>
</dbReference>
<evidence type="ECO:0000313" key="3">
    <source>
        <dbReference type="Proteomes" id="UP000199520"/>
    </source>
</evidence>
<dbReference type="RefSeq" id="WP_090933835.1">
    <property type="nucleotide sequence ID" value="NZ_FOTS01000008.1"/>
</dbReference>
<dbReference type="AlphaFoldDB" id="A0A1I4II92"/>
<reference evidence="3" key="1">
    <citation type="submission" date="2016-10" db="EMBL/GenBank/DDBJ databases">
        <authorList>
            <person name="Varghese N."/>
            <person name="Submissions S."/>
        </authorList>
    </citation>
    <scope>NUCLEOTIDE SEQUENCE [LARGE SCALE GENOMIC DNA]</scope>
    <source>
        <strain evidence="3">DSM 13327</strain>
    </source>
</reference>
<proteinExistence type="predicted"/>
<sequence>MPVLPENMLLHLKKLSTVHSNKGVHFLTPAAFPGSHCPMHSAARLAGSIQGLSSLVIGTQECAYYSRLVLRDSYGKAGELHWMYVLDANEVVFGCREGLIQALAEMDQADAKAILLIVTCLPDLIGEDIEAIIHELQPKLAARLISISAPHFACNGHPSGIWRTLEAMVGIMQQRTMIPHSANLLGLHAASASEVPLLTSLSYAGVKLRCLGPDNTLDEFLSATDAAINIVLSPYMLPLAKRMANDFNTPFVSLHDTYGMHDIDAAYARIGEHLGLDFGDAFTEGRSALKKAEERAAAKLRGLSFFATDLSLDPIPLSAYLSTQGMKPLLLHIEEFYQEDRQWVQAMHTQGHDPLVCHRVNNLAETSVFEILKPAFSLGPVPPSLKPKISHVDQLHKMNGFFGYERTTWLLDKMMQALSTPASDLLKEMI</sequence>
<feature type="domain" description="Nitrogenase/oxidoreductase component 1" evidence="1">
    <location>
        <begin position="37"/>
        <end position="418"/>
    </location>
</feature>
<dbReference type="Gene3D" id="3.40.50.1980">
    <property type="entry name" value="Nitrogenase molybdenum iron protein domain"/>
    <property type="match status" value="2"/>
</dbReference>
<dbReference type="InterPro" id="IPR052673">
    <property type="entry name" value="Ni-siroh_cyclase_CfbD"/>
</dbReference>
<evidence type="ECO:0000313" key="2">
    <source>
        <dbReference type="EMBL" id="SFL53496.1"/>
    </source>
</evidence>
<dbReference type="GO" id="GO:0016491">
    <property type="term" value="F:oxidoreductase activity"/>
    <property type="evidence" value="ECO:0007669"/>
    <property type="project" value="InterPro"/>
</dbReference>
<dbReference type="PANTHER" id="PTHR42846:SF1">
    <property type="entry name" value="NI-SIROHYDROCHLORIN A,C-DIAMIDE REDUCTIVE CYCLASE COMPLEX, COMPONENT CFBD"/>
    <property type="match status" value="1"/>
</dbReference>